<dbReference type="EMBL" id="BKCJ010531298">
    <property type="protein sequence ID" value="GFB00289.1"/>
    <property type="molecule type" value="Genomic_DNA"/>
</dbReference>
<feature type="region of interest" description="Disordered" evidence="1">
    <location>
        <begin position="143"/>
        <end position="189"/>
    </location>
</feature>
<feature type="compositionally biased region" description="Low complexity" evidence="1">
    <location>
        <begin position="172"/>
        <end position="187"/>
    </location>
</feature>
<gene>
    <name evidence="2" type="ORF">Tci_672260</name>
</gene>
<accession>A0A699KPR1</accession>
<feature type="compositionally biased region" description="Low complexity" evidence="1">
    <location>
        <begin position="19"/>
        <end position="32"/>
    </location>
</feature>
<protein>
    <submittedName>
        <fullName evidence="2">Uncharacterized protein</fullName>
    </submittedName>
</protein>
<sequence length="336" mass="36757">MITPVIDLTTSQSGSPLPTSTATTSAVMTTTTIPPPPPQPQQSSVDPTLLQCIGKLEQHMENLLQYNLALEERLDKHGTRLYKLKNLNIPHQVSKEVNEIVTDAVDWAMQAPLRAYHKKLYDALEKSLERDYSDQLLSDLEEARLKKKKRRDIPRTPYGSPPPQPLPPPPSTGASGAPGTSGASGSSQLPLTPHLLSIGTYGSAQQQGNEALSSSKSVASAPQSMAWTISDTIYELAGITETQELSPTDSLIQDDSFFDEQERPVTPKPAWTIPSSFVSDVENNWATTLVLAYKTLAENSLLAKTGDIMNFLNWYCQQVNKTVLTPADLEGQVKDM</sequence>
<feature type="compositionally biased region" description="Pro residues" evidence="1">
    <location>
        <begin position="159"/>
        <end position="171"/>
    </location>
</feature>
<comment type="caution">
    <text evidence="2">The sequence shown here is derived from an EMBL/GenBank/DDBJ whole genome shotgun (WGS) entry which is preliminary data.</text>
</comment>
<evidence type="ECO:0000313" key="2">
    <source>
        <dbReference type="EMBL" id="GFB00289.1"/>
    </source>
</evidence>
<reference evidence="2" key="1">
    <citation type="journal article" date="2019" name="Sci. Rep.">
        <title>Draft genome of Tanacetum cinerariifolium, the natural source of mosquito coil.</title>
        <authorList>
            <person name="Yamashiro T."/>
            <person name="Shiraishi A."/>
            <person name="Satake H."/>
            <person name="Nakayama K."/>
        </authorList>
    </citation>
    <scope>NUCLEOTIDE SEQUENCE</scope>
</reference>
<name>A0A699KPR1_TANCI</name>
<feature type="compositionally biased region" description="Polar residues" evidence="1">
    <location>
        <begin position="8"/>
        <end position="18"/>
    </location>
</feature>
<proteinExistence type="predicted"/>
<feature type="region of interest" description="Disordered" evidence="1">
    <location>
        <begin position="1"/>
        <end position="45"/>
    </location>
</feature>
<organism evidence="2">
    <name type="scientific">Tanacetum cinerariifolium</name>
    <name type="common">Dalmatian daisy</name>
    <name type="synonym">Chrysanthemum cinerariifolium</name>
    <dbReference type="NCBI Taxonomy" id="118510"/>
    <lineage>
        <taxon>Eukaryota</taxon>
        <taxon>Viridiplantae</taxon>
        <taxon>Streptophyta</taxon>
        <taxon>Embryophyta</taxon>
        <taxon>Tracheophyta</taxon>
        <taxon>Spermatophyta</taxon>
        <taxon>Magnoliopsida</taxon>
        <taxon>eudicotyledons</taxon>
        <taxon>Gunneridae</taxon>
        <taxon>Pentapetalae</taxon>
        <taxon>asterids</taxon>
        <taxon>campanulids</taxon>
        <taxon>Asterales</taxon>
        <taxon>Asteraceae</taxon>
        <taxon>Asteroideae</taxon>
        <taxon>Anthemideae</taxon>
        <taxon>Anthemidinae</taxon>
        <taxon>Tanacetum</taxon>
    </lineage>
</organism>
<evidence type="ECO:0000256" key="1">
    <source>
        <dbReference type="SAM" id="MobiDB-lite"/>
    </source>
</evidence>
<dbReference type="AlphaFoldDB" id="A0A699KPR1"/>